<dbReference type="Proteomes" id="UP000187209">
    <property type="component" value="Unassembled WGS sequence"/>
</dbReference>
<dbReference type="Gene3D" id="2.30.30.40">
    <property type="entry name" value="SH3 Domains"/>
    <property type="match status" value="1"/>
</dbReference>
<evidence type="ECO:0000313" key="7">
    <source>
        <dbReference type="Proteomes" id="UP000187209"/>
    </source>
</evidence>
<keyword evidence="3" id="KW-0175">Coiled coil</keyword>
<dbReference type="InterPro" id="IPR036028">
    <property type="entry name" value="SH3-like_dom_sf"/>
</dbReference>
<proteinExistence type="predicted"/>
<dbReference type="SUPFAM" id="SSF50044">
    <property type="entry name" value="SH3-domain"/>
    <property type="match status" value="1"/>
</dbReference>
<organism evidence="6 7">
    <name type="scientific">Stentor coeruleus</name>
    <dbReference type="NCBI Taxonomy" id="5963"/>
    <lineage>
        <taxon>Eukaryota</taxon>
        <taxon>Sar</taxon>
        <taxon>Alveolata</taxon>
        <taxon>Ciliophora</taxon>
        <taxon>Postciliodesmatophora</taxon>
        <taxon>Heterotrichea</taxon>
        <taxon>Heterotrichida</taxon>
        <taxon>Stentoridae</taxon>
        <taxon>Stentor</taxon>
    </lineage>
</organism>
<dbReference type="EMBL" id="MPUH01001710">
    <property type="protein sequence ID" value="OMJ66467.1"/>
    <property type="molecule type" value="Genomic_DNA"/>
</dbReference>
<evidence type="ECO:0000256" key="4">
    <source>
        <dbReference type="SAM" id="MobiDB-lite"/>
    </source>
</evidence>
<dbReference type="SMART" id="SM00326">
    <property type="entry name" value="SH3"/>
    <property type="match status" value="1"/>
</dbReference>
<evidence type="ECO:0000256" key="3">
    <source>
        <dbReference type="SAM" id="Coils"/>
    </source>
</evidence>
<gene>
    <name evidence="6" type="ORF">SteCoe_36666</name>
</gene>
<feature type="coiled-coil region" evidence="3">
    <location>
        <begin position="95"/>
        <end position="190"/>
    </location>
</feature>
<reference evidence="6 7" key="1">
    <citation type="submission" date="2016-11" db="EMBL/GenBank/DDBJ databases">
        <title>The macronuclear genome of Stentor coeruleus: a giant cell with tiny introns.</title>
        <authorList>
            <person name="Slabodnick M."/>
            <person name="Ruby J.G."/>
            <person name="Reiff S.B."/>
            <person name="Swart E.C."/>
            <person name="Gosai S."/>
            <person name="Prabakaran S."/>
            <person name="Witkowska E."/>
            <person name="Larue G.E."/>
            <person name="Fisher S."/>
            <person name="Freeman R.M."/>
            <person name="Gunawardena J."/>
            <person name="Chu W."/>
            <person name="Stover N.A."/>
            <person name="Gregory B.D."/>
            <person name="Nowacki M."/>
            <person name="Derisi J."/>
            <person name="Roy S.W."/>
            <person name="Marshall W.F."/>
            <person name="Sood P."/>
        </authorList>
    </citation>
    <scope>NUCLEOTIDE SEQUENCE [LARGE SCALE GENOMIC DNA]</scope>
    <source>
        <strain evidence="6">WM001</strain>
    </source>
</reference>
<dbReference type="AlphaFoldDB" id="A0A1R2APN3"/>
<evidence type="ECO:0000259" key="5">
    <source>
        <dbReference type="PROSITE" id="PS50002"/>
    </source>
</evidence>
<dbReference type="OrthoDB" id="5971719at2759"/>
<dbReference type="CDD" id="cd00174">
    <property type="entry name" value="SH3"/>
    <property type="match status" value="1"/>
</dbReference>
<evidence type="ECO:0000256" key="1">
    <source>
        <dbReference type="ARBA" id="ARBA00022443"/>
    </source>
</evidence>
<feature type="region of interest" description="Disordered" evidence="4">
    <location>
        <begin position="58"/>
        <end position="79"/>
    </location>
</feature>
<dbReference type="Pfam" id="PF07653">
    <property type="entry name" value="SH3_2"/>
    <property type="match status" value="1"/>
</dbReference>
<accession>A0A1R2APN3</accession>
<name>A0A1R2APN3_9CILI</name>
<feature type="domain" description="SH3" evidence="5">
    <location>
        <begin position="243"/>
        <end position="299"/>
    </location>
</feature>
<evidence type="ECO:0000313" key="6">
    <source>
        <dbReference type="EMBL" id="OMJ66467.1"/>
    </source>
</evidence>
<comment type="caution">
    <text evidence="6">The sequence shown here is derived from an EMBL/GenBank/DDBJ whole genome shotgun (WGS) entry which is preliminary data.</text>
</comment>
<evidence type="ECO:0000256" key="2">
    <source>
        <dbReference type="PROSITE-ProRule" id="PRU00192"/>
    </source>
</evidence>
<sequence length="299" mass="34748">MKMSEKKRYTYLKSSKVERAFTGKAIELPKHINTDEITSIISRGCKSTNFIKRFKNLESYTPSPSKDSRNKNDRISDQHNLFGEPNIKNNDSFNFQKLSSKLIQLKEKNDELKDKIKELENTHKIQIVTLKRENEKLMKNIRLLKKEHSEDKLRLDDIIFDLKKEAKMYKEDLENIIKEFSKIIEKIALENAKEEFNCLVMPLLPKLSTKIANCVFSEPEQFISTAGFAYANELNDSIEIITTVTKEAIVMKSYSPQAYGELELKLGDRVVIIKSDSYMWLGRIQEKVGLFPSTYVMLD</sequence>
<keyword evidence="7" id="KW-1185">Reference proteome</keyword>
<keyword evidence="1 2" id="KW-0728">SH3 domain</keyword>
<protein>
    <recommendedName>
        <fullName evidence="5">SH3 domain-containing protein</fullName>
    </recommendedName>
</protein>
<dbReference type="InterPro" id="IPR001452">
    <property type="entry name" value="SH3_domain"/>
</dbReference>
<feature type="compositionally biased region" description="Basic and acidic residues" evidence="4">
    <location>
        <begin position="66"/>
        <end position="77"/>
    </location>
</feature>
<dbReference type="PROSITE" id="PS50002">
    <property type="entry name" value="SH3"/>
    <property type="match status" value="1"/>
</dbReference>